<dbReference type="OrthoDB" id="9784545at2"/>
<dbReference type="STRING" id="1216006.VA7868_03224"/>
<dbReference type="SMART" id="SM00866">
    <property type="entry name" value="UTRA"/>
    <property type="match status" value="1"/>
</dbReference>
<dbReference type="InterPro" id="IPR011663">
    <property type="entry name" value="UTRA"/>
</dbReference>
<protein>
    <submittedName>
        <fullName evidence="5">Putative transcriptional regulator of 2-aminoethylphosphonate degradation operons</fullName>
    </submittedName>
</protein>
<accession>A0A1M5ZU21</accession>
<keyword evidence="3" id="KW-0804">Transcription</keyword>
<dbReference type="Gene3D" id="1.10.10.10">
    <property type="entry name" value="Winged helix-like DNA-binding domain superfamily/Winged helix DNA-binding domain"/>
    <property type="match status" value="1"/>
</dbReference>
<dbReference type="PANTHER" id="PTHR44846">
    <property type="entry name" value="MANNOSYL-D-GLYCERATE TRANSPORT/METABOLISM SYSTEM REPRESSOR MNGR-RELATED"/>
    <property type="match status" value="1"/>
</dbReference>
<dbReference type="GO" id="GO:0003700">
    <property type="term" value="F:DNA-binding transcription factor activity"/>
    <property type="evidence" value="ECO:0007669"/>
    <property type="project" value="InterPro"/>
</dbReference>
<dbReference type="GO" id="GO:0003677">
    <property type="term" value="F:DNA binding"/>
    <property type="evidence" value="ECO:0007669"/>
    <property type="project" value="UniProtKB-KW"/>
</dbReference>
<dbReference type="PROSITE" id="PS50949">
    <property type="entry name" value="HTH_GNTR"/>
    <property type="match status" value="1"/>
</dbReference>
<dbReference type="Pfam" id="PF00392">
    <property type="entry name" value="GntR"/>
    <property type="match status" value="1"/>
</dbReference>
<dbReference type="Pfam" id="PF07702">
    <property type="entry name" value="UTRA"/>
    <property type="match status" value="1"/>
</dbReference>
<dbReference type="InterPro" id="IPR050679">
    <property type="entry name" value="Bact_HTH_transcr_reg"/>
</dbReference>
<feature type="domain" description="HTH gntR-type" evidence="4">
    <location>
        <begin position="1"/>
        <end position="68"/>
    </location>
</feature>
<keyword evidence="2" id="KW-0238">DNA-binding</keyword>
<dbReference type="PANTHER" id="PTHR44846:SF7">
    <property type="entry name" value="TRANSCRIPTIONAL REGULATOR OF 2-AMINOETHYLPHOSPHONATE DEGRADATION OPERONS-RELATED"/>
    <property type="match status" value="1"/>
</dbReference>
<proteinExistence type="predicted"/>
<evidence type="ECO:0000313" key="5">
    <source>
        <dbReference type="EMBL" id="SHI27702.1"/>
    </source>
</evidence>
<dbReference type="SUPFAM" id="SSF46785">
    <property type="entry name" value="Winged helix' DNA-binding domain"/>
    <property type="match status" value="1"/>
</dbReference>
<dbReference type="InterPro" id="IPR000524">
    <property type="entry name" value="Tscrpt_reg_HTH_GntR"/>
</dbReference>
<evidence type="ECO:0000256" key="2">
    <source>
        <dbReference type="ARBA" id="ARBA00023125"/>
    </source>
</evidence>
<dbReference type="GO" id="GO:0045892">
    <property type="term" value="P:negative regulation of DNA-templated transcription"/>
    <property type="evidence" value="ECO:0007669"/>
    <property type="project" value="TreeGrafter"/>
</dbReference>
<dbReference type="CDD" id="cd07377">
    <property type="entry name" value="WHTH_GntR"/>
    <property type="match status" value="1"/>
</dbReference>
<dbReference type="RefSeq" id="WP_073604854.1">
    <property type="nucleotide sequence ID" value="NZ_FQXZ01000037.1"/>
</dbReference>
<name>A0A1M5ZU21_9VIBR</name>
<evidence type="ECO:0000256" key="3">
    <source>
        <dbReference type="ARBA" id="ARBA00023163"/>
    </source>
</evidence>
<dbReference type="SMART" id="SM00345">
    <property type="entry name" value="HTH_GNTR"/>
    <property type="match status" value="1"/>
</dbReference>
<dbReference type="PRINTS" id="PR00035">
    <property type="entry name" value="HTHGNTR"/>
</dbReference>
<dbReference type="AlphaFoldDB" id="A0A1M5ZU21"/>
<dbReference type="InterPro" id="IPR028978">
    <property type="entry name" value="Chorismate_lyase_/UTRA_dom_sf"/>
</dbReference>
<dbReference type="Proteomes" id="UP000184608">
    <property type="component" value="Unassembled WGS sequence"/>
</dbReference>
<reference evidence="5 6" key="1">
    <citation type="submission" date="2016-11" db="EMBL/GenBank/DDBJ databases">
        <authorList>
            <person name="Jaros S."/>
            <person name="Januszkiewicz K."/>
            <person name="Wedrychowicz H."/>
        </authorList>
    </citation>
    <scope>NUCLEOTIDE SEQUENCE [LARGE SCALE GENOMIC DNA]</scope>
    <source>
        <strain evidence="5 6">CECT 7868</strain>
    </source>
</reference>
<evidence type="ECO:0000259" key="4">
    <source>
        <dbReference type="PROSITE" id="PS50949"/>
    </source>
</evidence>
<gene>
    <name evidence="5" type="primary">phnR</name>
    <name evidence="5" type="ORF">VA7868_03224</name>
</gene>
<evidence type="ECO:0000313" key="6">
    <source>
        <dbReference type="Proteomes" id="UP000184608"/>
    </source>
</evidence>
<keyword evidence="1" id="KW-0805">Transcription regulation</keyword>
<dbReference type="FunFam" id="1.10.10.10:FF:000287">
    <property type="entry name" value="Phosphonate utilization transcriptional regulator PhnR"/>
    <property type="match status" value="1"/>
</dbReference>
<dbReference type="Gene3D" id="3.40.1410.10">
    <property type="entry name" value="Chorismate lyase-like"/>
    <property type="match status" value="1"/>
</dbReference>
<organism evidence="5 6">
    <name type="scientific">Vibrio aerogenes CECT 7868</name>
    <dbReference type="NCBI Taxonomy" id="1216006"/>
    <lineage>
        <taxon>Bacteria</taxon>
        <taxon>Pseudomonadati</taxon>
        <taxon>Pseudomonadota</taxon>
        <taxon>Gammaproteobacteria</taxon>
        <taxon>Vibrionales</taxon>
        <taxon>Vibrionaceae</taxon>
        <taxon>Vibrio</taxon>
    </lineage>
</organism>
<sequence>MQYIKIKETIEEQILQGTLSAGQKLPSERQLAESFHTTRVTLREALSLLESDGLIYREDRRGWFISPPRLRVPISSASTFRALATAQERQPDIHLLKREKRLADKHAIQLMKLPPFSELYYIQTLRLLETRPVALVTYWMNLQICRHIVENESFYDFFEAQAQDPLITVSDIHDSISLGSLVGETAFSLRATAGTPAIFQQRRIFCGSDVIALELSTWRHDALLLESLVE</sequence>
<dbReference type="EMBL" id="FQXZ01000037">
    <property type="protein sequence ID" value="SHI27702.1"/>
    <property type="molecule type" value="Genomic_DNA"/>
</dbReference>
<dbReference type="SUPFAM" id="SSF64288">
    <property type="entry name" value="Chorismate lyase-like"/>
    <property type="match status" value="1"/>
</dbReference>
<evidence type="ECO:0000256" key="1">
    <source>
        <dbReference type="ARBA" id="ARBA00023015"/>
    </source>
</evidence>
<keyword evidence="6" id="KW-1185">Reference proteome</keyword>
<dbReference type="InterPro" id="IPR036390">
    <property type="entry name" value="WH_DNA-bd_sf"/>
</dbReference>
<dbReference type="InterPro" id="IPR036388">
    <property type="entry name" value="WH-like_DNA-bd_sf"/>
</dbReference>